<dbReference type="GO" id="GO:0018812">
    <property type="term" value="F:3-hydroxyacyl-CoA dehydratase activity"/>
    <property type="evidence" value="ECO:0007669"/>
    <property type="project" value="UniProtKB-ARBA"/>
</dbReference>
<dbReference type="SUPFAM" id="SSF54637">
    <property type="entry name" value="Thioesterase/thiol ester dehydrase-isomerase"/>
    <property type="match status" value="1"/>
</dbReference>
<dbReference type="AlphaFoldDB" id="A0A482XJM9"/>
<name>A0A482XJM9_LAOST</name>
<feature type="domain" description="MaoC-like" evidence="1">
    <location>
        <begin position="39"/>
        <end position="120"/>
    </location>
</feature>
<dbReference type="PANTHER" id="PTHR43437:SF3">
    <property type="entry name" value="HYDROXYACYL-THIOESTER DEHYDRATASE TYPE 2, MITOCHONDRIAL"/>
    <property type="match status" value="1"/>
</dbReference>
<dbReference type="Pfam" id="PF01575">
    <property type="entry name" value="MaoC_dehydratas"/>
    <property type="match status" value="1"/>
</dbReference>
<dbReference type="OrthoDB" id="201709at2759"/>
<accession>A0A482XJM9</accession>
<dbReference type="GO" id="GO:0005739">
    <property type="term" value="C:mitochondrion"/>
    <property type="evidence" value="ECO:0007669"/>
    <property type="project" value="TreeGrafter"/>
</dbReference>
<dbReference type="Gene3D" id="3.10.129.10">
    <property type="entry name" value="Hotdog Thioesterase"/>
    <property type="match status" value="1"/>
</dbReference>
<dbReference type="CDD" id="cd03449">
    <property type="entry name" value="R_hydratase"/>
    <property type="match status" value="1"/>
</dbReference>
<evidence type="ECO:0000313" key="2">
    <source>
        <dbReference type="EMBL" id="RZF45740.1"/>
    </source>
</evidence>
<dbReference type="Proteomes" id="UP000291343">
    <property type="component" value="Unassembled WGS sequence"/>
</dbReference>
<dbReference type="InterPro" id="IPR002539">
    <property type="entry name" value="MaoC-like_dom"/>
</dbReference>
<protein>
    <recommendedName>
        <fullName evidence="1">MaoC-like domain-containing protein</fullName>
    </recommendedName>
</protein>
<gene>
    <name evidence="2" type="ORF">LSTR_LSTR015972</name>
</gene>
<dbReference type="InParanoid" id="A0A482XJM9"/>
<organism evidence="2 3">
    <name type="scientific">Laodelphax striatellus</name>
    <name type="common">Small brown planthopper</name>
    <name type="synonym">Delphax striatella</name>
    <dbReference type="NCBI Taxonomy" id="195883"/>
    <lineage>
        <taxon>Eukaryota</taxon>
        <taxon>Metazoa</taxon>
        <taxon>Ecdysozoa</taxon>
        <taxon>Arthropoda</taxon>
        <taxon>Hexapoda</taxon>
        <taxon>Insecta</taxon>
        <taxon>Pterygota</taxon>
        <taxon>Neoptera</taxon>
        <taxon>Paraneoptera</taxon>
        <taxon>Hemiptera</taxon>
        <taxon>Auchenorrhyncha</taxon>
        <taxon>Fulgoroidea</taxon>
        <taxon>Delphacidae</taxon>
        <taxon>Criomorphinae</taxon>
        <taxon>Laodelphax</taxon>
    </lineage>
</organism>
<comment type="caution">
    <text evidence="2">The sequence shown here is derived from an EMBL/GenBank/DDBJ whole genome shotgun (WGS) entry which is preliminary data.</text>
</comment>
<dbReference type="GO" id="GO:0019171">
    <property type="term" value="F:(3R)-hydroxyacyl-[acyl-carrier-protein] dehydratase activity"/>
    <property type="evidence" value="ECO:0007669"/>
    <property type="project" value="TreeGrafter"/>
</dbReference>
<dbReference type="STRING" id="195883.A0A482XJM9"/>
<dbReference type="InterPro" id="IPR050965">
    <property type="entry name" value="UPF0336/Enoyl-CoA_hydratase"/>
</dbReference>
<evidence type="ECO:0000313" key="3">
    <source>
        <dbReference type="Proteomes" id="UP000291343"/>
    </source>
</evidence>
<proteinExistence type="predicted"/>
<dbReference type="InterPro" id="IPR029069">
    <property type="entry name" value="HotDog_dom_sf"/>
</dbReference>
<reference evidence="2 3" key="1">
    <citation type="journal article" date="2017" name="Gigascience">
        <title>Genome sequence of the small brown planthopper, Laodelphax striatellus.</title>
        <authorList>
            <person name="Zhu J."/>
            <person name="Jiang F."/>
            <person name="Wang X."/>
            <person name="Yang P."/>
            <person name="Bao Y."/>
            <person name="Zhao W."/>
            <person name="Wang W."/>
            <person name="Lu H."/>
            <person name="Wang Q."/>
            <person name="Cui N."/>
            <person name="Li J."/>
            <person name="Chen X."/>
            <person name="Luo L."/>
            <person name="Yu J."/>
            <person name="Kang L."/>
            <person name="Cui F."/>
        </authorList>
    </citation>
    <scope>NUCLEOTIDE SEQUENCE [LARGE SCALE GENOMIC DNA]</scope>
    <source>
        <strain evidence="2">Lst14</strain>
    </source>
</reference>
<sequence length="149" mass="16768">MYCIKQGRTLCSDVLRTYSAKIHDSCRRSLSNGDKISFQREVTDKNVDEFIKLTGDDNPVHVDNPRYCHGALLIGFVSSVIGTKLPGPGTVLVHQNVKFPNPCYVNQTLTITVEVVDIRKLVTCKFYIYSHLNKVNVLEGEARLVVKNK</sequence>
<dbReference type="SMR" id="A0A482XJM9"/>
<evidence type="ECO:0000259" key="1">
    <source>
        <dbReference type="Pfam" id="PF01575"/>
    </source>
</evidence>
<dbReference type="PANTHER" id="PTHR43437">
    <property type="entry name" value="HYDROXYACYL-THIOESTER DEHYDRATASE TYPE 2, MITOCHONDRIAL-RELATED"/>
    <property type="match status" value="1"/>
</dbReference>
<dbReference type="EMBL" id="QKKF02008384">
    <property type="protein sequence ID" value="RZF45740.1"/>
    <property type="molecule type" value="Genomic_DNA"/>
</dbReference>
<keyword evidence="3" id="KW-1185">Reference proteome</keyword>
<dbReference type="GO" id="GO:0006633">
    <property type="term" value="P:fatty acid biosynthetic process"/>
    <property type="evidence" value="ECO:0007669"/>
    <property type="project" value="TreeGrafter"/>
</dbReference>